<proteinExistence type="inferred from homology"/>
<evidence type="ECO:0000256" key="6">
    <source>
        <dbReference type="ARBA" id="ARBA00022968"/>
    </source>
</evidence>
<keyword evidence="3 10" id="KW-0328">Glycosyltransferase</keyword>
<dbReference type="AlphaFoldDB" id="A0A9D4PXI7"/>
<dbReference type="GO" id="GO:0016758">
    <property type="term" value="F:hexosyltransferase activity"/>
    <property type="evidence" value="ECO:0007669"/>
    <property type="project" value="InterPro"/>
</dbReference>
<sequence length="248" mass="28234">MRQFLRYSIGNPAVATFVNSSIAFFVGKTTNTELREELHAEAECEGDLVLLDHVDTYRDLTLKFIGATKWLAANGCLSSSTDVIVKMDDDVIVNAFLLASYIKRRMAATKTRNLETIHCAIMPPVYLKPMRSKKSKWFVTEEEYDNDIYPPFCSGAAYLMKASVLALLGKATGSVPFFWVDDVYATGLLRMAQNVTLVNITRMYSIVPSYRTTSISNKTLFFHWGQTPRLFKRAYRLWASVLRQYLNM</sequence>
<keyword evidence="9" id="KW-0472">Membrane</keyword>
<dbReference type="Proteomes" id="UP000821837">
    <property type="component" value="Unassembled WGS sequence"/>
</dbReference>
<keyword evidence="5" id="KW-0812">Transmembrane</keyword>
<evidence type="ECO:0000256" key="5">
    <source>
        <dbReference type="ARBA" id="ARBA00022692"/>
    </source>
</evidence>
<dbReference type="PANTHER" id="PTHR11214">
    <property type="entry name" value="BETA-1,3-N-ACETYLGLUCOSAMINYLTRANSFERASE"/>
    <property type="match status" value="1"/>
</dbReference>
<evidence type="ECO:0000256" key="1">
    <source>
        <dbReference type="ARBA" id="ARBA00004323"/>
    </source>
</evidence>
<dbReference type="GO" id="GO:0000139">
    <property type="term" value="C:Golgi membrane"/>
    <property type="evidence" value="ECO:0007669"/>
    <property type="project" value="UniProtKB-SubCell"/>
</dbReference>
<comment type="similarity">
    <text evidence="2 10">Belongs to the glycosyltransferase 31 family.</text>
</comment>
<gene>
    <name evidence="11" type="ORF">HPB52_020778</name>
</gene>
<evidence type="ECO:0000256" key="8">
    <source>
        <dbReference type="ARBA" id="ARBA00023034"/>
    </source>
</evidence>
<protein>
    <recommendedName>
        <fullName evidence="10">Hexosyltransferase</fullName>
        <ecNumber evidence="10">2.4.1.-</ecNumber>
    </recommendedName>
</protein>
<reference evidence="11" key="1">
    <citation type="journal article" date="2020" name="Cell">
        <title>Large-Scale Comparative Analyses of Tick Genomes Elucidate Their Genetic Diversity and Vector Capacities.</title>
        <authorList>
            <consortium name="Tick Genome and Microbiome Consortium (TIGMIC)"/>
            <person name="Jia N."/>
            <person name="Wang J."/>
            <person name="Shi W."/>
            <person name="Du L."/>
            <person name="Sun Y."/>
            <person name="Zhan W."/>
            <person name="Jiang J.F."/>
            <person name="Wang Q."/>
            <person name="Zhang B."/>
            <person name="Ji P."/>
            <person name="Bell-Sakyi L."/>
            <person name="Cui X.M."/>
            <person name="Yuan T.T."/>
            <person name="Jiang B.G."/>
            <person name="Yang W.F."/>
            <person name="Lam T.T."/>
            <person name="Chang Q.C."/>
            <person name="Ding S.J."/>
            <person name="Wang X.J."/>
            <person name="Zhu J.G."/>
            <person name="Ruan X.D."/>
            <person name="Zhao L."/>
            <person name="Wei J.T."/>
            <person name="Ye R.Z."/>
            <person name="Que T.C."/>
            <person name="Du C.H."/>
            <person name="Zhou Y.H."/>
            <person name="Cheng J.X."/>
            <person name="Dai P.F."/>
            <person name="Guo W.B."/>
            <person name="Han X.H."/>
            <person name="Huang E.J."/>
            <person name="Li L.F."/>
            <person name="Wei W."/>
            <person name="Gao Y.C."/>
            <person name="Liu J.Z."/>
            <person name="Shao H.Z."/>
            <person name="Wang X."/>
            <person name="Wang C.C."/>
            <person name="Yang T.C."/>
            <person name="Huo Q.B."/>
            <person name="Li W."/>
            <person name="Chen H.Y."/>
            <person name="Chen S.E."/>
            <person name="Zhou L.G."/>
            <person name="Ni X.B."/>
            <person name="Tian J.H."/>
            <person name="Sheng Y."/>
            <person name="Liu T."/>
            <person name="Pan Y.S."/>
            <person name="Xia L.Y."/>
            <person name="Li J."/>
            <person name="Zhao F."/>
            <person name="Cao W.C."/>
        </authorList>
    </citation>
    <scope>NUCLEOTIDE SEQUENCE</scope>
    <source>
        <strain evidence="11">Rsan-2018</strain>
    </source>
</reference>
<evidence type="ECO:0000256" key="2">
    <source>
        <dbReference type="ARBA" id="ARBA00008661"/>
    </source>
</evidence>
<evidence type="ECO:0000256" key="9">
    <source>
        <dbReference type="ARBA" id="ARBA00023136"/>
    </source>
</evidence>
<dbReference type="EMBL" id="JABSTV010001250">
    <property type="protein sequence ID" value="KAH7957609.1"/>
    <property type="molecule type" value="Genomic_DNA"/>
</dbReference>
<dbReference type="PANTHER" id="PTHR11214:SF376">
    <property type="entry name" value="HEXOSYLTRANSFERASE"/>
    <property type="match status" value="1"/>
</dbReference>
<comment type="subcellular location">
    <subcellularLocation>
        <location evidence="1 10">Golgi apparatus membrane</location>
        <topology evidence="1 10">Single-pass type II membrane protein</topology>
    </subcellularLocation>
</comment>
<keyword evidence="12" id="KW-1185">Reference proteome</keyword>
<keyword evidence="7" id="KW-1133">Transmembrane helix</keyword>
<organism evidence="11 12">
    <name type="scientific">Rhipicephalus sanguineus</name>
    <name type="common">Brown dog tick</name>
    <name type="synonym">Ixodes sanguineus</name>
    <dbReference type="NCBI Taxonomy" id="34632"/>
    <lineage>
        <taxon>Eukaryota</taxon>
        <taxon>Metazoa</taxon>
        <taxon>Ecdysozoa</taxon>
        <taxon>Arthropoda</taxon>
        <taxon>Chelicerata</taxon>
        <taxon>Arachnida</taxon>
        <taxon>Acari</taxon>
        <taxon>Parasitiformes</taxon>
        <taxon>Ixodida</taxon>
        <taxon>Ixodoidea</taxon>
        <taxon>Ixodidae</taxon>
        <taxon>Rhipicephalinae</taxon>
        <taxon>Rhipicephalus</taxon>
        <taxon>Rhipicephalus</taxon>
    </lineage>
</organism>
<keyword evidence="8 10" id="KW-0333">Golgi apparatus</keyword>
<evidence type="ECO:0000256" key="10">
    <source>
        <dbReference type="RuleBase" id="RU363063"/>
    </source>
</evidence>
<evidence type="ECO:0000313" key="12">
    <source>
        <dbReference type="Proteomes" id="UP000821837"/>
    </source>
</evidence>
<accession>A0A9D4PXI7</accession>
<dbReference type="Gene3D" id="3.90.550.50">
    <property type="match status" value="1"/>
</dbReference>
<evidence type="ECO:0000256" key="3">
    <source>
        <dbReference type="ARBA" id="ARBA00022676"/>
    </source>
</evidence>
<dbReference type="VEuPathDB" id="VectorBase:RSAN_052115"/>
<keyword evidence="6" id="KW-0735">Signal-anchor</keyword>
<evidence type="ECO:0000256" key="4">
    <source>
        <dbReference type="ARBA" id="ARBA00022679"/>
    </source>
</evidence>
<dbReference type="EC" id="2.4.1.-" evidence="10"/>
<dbReference type="GO" id="GO:0006493">
    <property type="term" value="P:protein O-linked glycosylation"/>
    <property type="evidence" value="ECO:0007669"/>
    <property type="project" value="TreeGrafter"/>
</dbReference>
<keyword evidence="4" id="KW-0808">Transferase</keyword>
<name>A0A9D4PXI7_RHISA</name>
<evidence type="ECO:0000313" key="11">
    <source>
        <dbReference type="EMBL" id="KAH7957609.1"/>
    </source>
</evidence>
<reference evidence="11" key="2">
    <citation type="submission" date="2021-09" db="EMBL/GenBank/DDBJ databases">
        <authorList>
            <person name="Jia N."/>
            <person name="Wang J."/>
            <person name="Shi W."/>
            <person name="Du L."/>
            <person name="Sun Y."/>
            <person name="Zhan W."/>
            <person name="Jiang J."/>
            <person name="Wang Q."/>
            <person name="Zhang B."/>
            <person name="Ji P."/>
            <person name="Sakyi L.B."/>
            <person name="Cui X."/>
            <person name="Yuan T."/>
            <person name="Jiang B."/>
            <person name="Yang W."/>
            <person name="Lam T.T.-Y."/>
            <person name="Chang Q."/>
            <person name="Ding S."/>
            <person name="Wang X."/>
            <person name="Zhu J."/>
            <person name="Ruan X."/>
            <person name="Zhao L."/>
            <person name="Wei J."/>
            <person name="Que T."/>
            <person name="Du C."/>
            <person name="Cheng J."/>
            <person name="Dai P."/>
            <person name="Han X."/>
            <person name="Huang E."/>
            <person name="Gao Y."/>
            <person name="Liu J."/>
            <person name="Shao H."/>
            <person name="Ye R."/>
            <person name="Li L."/>
            <person name="Wei W."/>
            <person name="Wang X."/>
            <person name="Wang C."/>
            <person name="Huo Q."/>
            <person name="Li W."/>
            <person name="Guo W."/>
            <person name="Chen H."/>
            <person name="Chen S."/>
            <person name="Zhou L."/>
            <person name="Zhou L."/>
            <person name="Ni X."/>
            <person name="Tian J."/>
            <person name="Zhou Y."/>
            <person name="Sheng Y."/>
            <person name="Liu T."/>
            <person name="Pan Y."/>
            <person name="Xia L."/>
            <person name="Li J."/>
            <person name="Zhao F."/>
            <person name="Cao W."/>
        </authorList>
    </citation>
    <scope>NUCLEOTIDE SEQUENCE</scope>
    <source>
        <strain evidence="11">Rsan-2018</strain>
        <tissue evidence="11">Larvae</tissue>
    </source>
</reference>
<dbReference type="Pfam" id="PF01762">
    <property type="entry name" value="Galactosyl_T"/>
    <property type="match status" value="1"/>
</dbReference>
<evidence type="ECO:0000256" key="7">
    <source>
        <dbReference type="ARBA" id="ARBA00022989"/>
    </source>
</evidence>
<dbReference type="InterPro" id="IPR002659">
    <property type="entry name" value="Glyco_trans_31"/>
</dbReference>
<comment type="caution">
    <text evidence="11">The sequence shown here is derived from an EMBL/GenBank/DDBJ whole genome shotgun (WGS) entry which is preliminary data.</text>
</comment>